<evidence type="ECO:0000256" key="3">
    <source>
        <dbReference type="ARBA" id="ARBA00023219"/>
    </source>
</evidence>
<evidence type="ECO:0000256" key="2">
    <source>
        <dbReference type="ARBA" id="ARBA00022612"/>
    </source>
</evidence>
<proteinExistence type="predicted"/>
<keyword evidence="2" id="KW-1188">Viral release from host cell</keyword>
<organism evidence="5 6">
    <name type="scientific">Sphingomonas koreensis</name>
    <dbReference type="NCBI Taxonomy" id="93064"/>
    <lineage>
        <taxon>Bacteria</taxon>
        <taxon>Pseudomonadati</taxon>
        <taxon>Pseudomonadota</taxon>
        <taxon>Alphaproteobacteria</taxon>
        <taxon>Sphingomonadales</taxon>
        <taxon>Sphingomonadaceae</taxon>
        <taxon>Sphingomonas</taxon>
    </lineage>
</organism>
<evidence type="ECO:0000256" key="4">
    <source>
        <dbReference type="SAM" id="MobiDB-lite"/>
    </source>
</evidence>
<keyword evidence="3" id="KW-0231">Viral genome packaging</keyword>
<comment type="subcellular location">
    <subcellularLocation>
        <location evidence="1">Virion</location>
    </subcellularLocation>
</comment>
<dbReference type="RefSeq" id="WP_126004698.1">
    <property type="nucleotide sequence ID" value="NZ_QQYZ01000011.1"/>
</dbReference>
<dbReference type="AlphaFoldDB" id="A0A430G2C5"/>
<feature type="region of interest" description="Disordered" evidence="4">
    <location>
        <begin position="1"/>
        <end position="26"/>
    </location>
</feature>
<name>A0A430G2C5_9SPHN</name>
<sequence length="582" mass="63945">MATGGTLTLRRAEDDKPREHAEHRHKAMMPSSDLVAECYEIAGLCMPSRSRQLVESHKVKQRNASSKVTLYDGHSLRSFRTLANGMLSGCSSRSRPWRKSALEDTDLMNYYPVRVWLAAYDKLIDGTLAASNFYEAMLSFYLEMGGFGTGSVLIENHEAASPKIVCHALTFGEYGLSLGPDLRPDSLSRTFALTARQMVARFVADRFDRHALDWSRVTRRVKEAWDSGKYETAFTVKQLIEPNPAYIPGKIGAIGMSYRSLKWEAAEEDRKAFLAIEGYRSQPFCAARWETLAGDVWGSGCGKAALPDMRALQLQAKRKGQATDMLVMPPTWGPPTIDRVGMLPGNHTTVAAVDMSVGIKAVIEMPYQALPVIRDDVFDYRQAVDRASYADTFQAITSMDGVQPRNVEELAQRHEEKMTQLGPVVDRVNNEGLQVANDRVSDVLAARGDLLNSLPPAPEELQGEELSTDFVSIMAQAQRMLGIASTERAVSFVGNMAAAFPDAADNIDADAIVQDYWERSGAEPSGLRDPKVRDAIREQRAAAQNAERMAAMMPAAKDGADAARLLSEADTGAGSLLERLVG</sequence>
<dbReference type="Proteomes" id="UP000287746">
    <property type="component" value="Unassembled WGS sequence"/>
</dbReference>
<evidence type="ECO:0000256" key="1">
    <source>
        <dbReference type="ARBA" id="ARBA00004328"/>
    </source>
</evidence>
<dbReference type="InterPro" id="IPR020991">
    <property type="entry name" value="Connector_podovirus"/>
</dbReference>
<comment type="caution">
    <text evidence="5">The sequence shown here is derived from an EMBL/GenBank/DDBJ whole genome shotgun (WGS) entry which is preliminary data.</text>
</comment>
<dbReference type="Pfam" id="PF12236">
    <property type="entry name" value="Head-tail_con"/>
    <property type="match status" value="1"/>
</dbReference>
<dbReference type="EMBL" id="QQYZ01000011">
    <property type="protein sequence ID" value="RSY83125.1"/>
    <property type="molecule type" value="Genomic_DNA"/>
</dbReference>
<protein>
    <submittedName>
        <fullName evidence="5">Phage tail protein</fullName>
    </submittedName>
</protein>
<accession>A0A430G2C5</accession>
<reference evidence="5 6" key="1">
    <citation type="submission" date="2018-07" db="EMBL/GenBank/DDBJ databases">
        <title>Genomic and Epidemiologic Investigation of an Indolent Hospital Outbreak.</title>
        <authorList>
            <person name="Johnson R.C."/>
            <person name="Deming C."/>
            <person name="Conlan S."/>
            <person name="Zellmer C.J."/>
            <person name="Michelin A.V."/>
            <person name="Lee-Lin S."/>
            <person name="Thomas P.J."/>
            <person name="Park M."/>
            <person name="Weingarten R.A."/>
            <person name="Less J."/>
            <person name="Dekker J.P."/>
            <person name="Frank K.M."/>
            <person name="Musser K.A."/>
            <person name="Mcquiston J.R."/>
            <person name="Henderson D.K."/>
            <person name="Lau A.F."/>
            <person name="Palmore T.N."/>
            <person name="Segre J.A."/>
        </authorList>
    </citation>
    <scope>NUCLEOTIDE SEQUENCE [LARGE SCALE GENOMIC DNA]</scope>
    <source>
        <strain evidence="5 6">SK-CDC1_0717</strain>
    </source>
</reference>
<evidence type="ECO:0000313" key="6">
    <source>
        <dbReference type="Proteomes" id="UP000287746"/>
    </source>
</evidence>
<feature type="compositionally biased region" description="Basic and acidic residues" evidence="4">
    <location>
        <begin position="10"/>
        <end position="22"/>
    </location>
</feature>
<gene>
    <name evidence="5" type="ORF">DAH66_12715</name>
</gene>
<evidence type="ECO:0000313" key="5">
    <source>
        <dbReference type="EMBL" id="RSY83125.1"/>
    </source>
</evidence>